<dbReference type="EMBL" id="CP024996">
    <property type="protein sequence ID" value="AYR22768.1"/>
    <property type="molecule type" value="Genomic_DNA"/>
</dbReference>
<feature type="transmembrane region" description="Helical" evidence="1">
    <location>
        <begin position="177"/>
        <end position="198"/>
    </location>
</feature>
<keyword evidence="1" id="KW-0472">Membrane</keyword>
<sequence length="225" mass="24442">MTDHAHVLPLHRRVGLLLQTALLVAGATLSATALLDRSLSFHTACTAAITGLLCAGCFAHWLLREQRGLVESERKSVTLAVLIVCLFCAGLRDSGLVAGQRVDFLVALVSALRHVVLPLGVFMYWLVFCGPVRLGWRMVMPSSPVLGGLYFSMIHSIQGRPVRWPLRLLELQPKEAVLLHAGLLVLLFAGMLVGLKLVKKYLLTAAVRSAAFGDWDAAIALRQSS</sequence>
<dbReference type="AlphaFoldDB" id="A0AAD0U3Z0"/>
<gene>
    <name evidence="2" type="ORF">RC54_02575</name>
</gene>
<dbReference type="Proteomes" id="UP000269199">
    <property type="component" value="Chromosome"/>
</dbReference>
<feature type="transmembrane region" description="Helical" evidence="1">
    <location>
        <begin position="139"/>
        <end position="157"/>
    </location>
</feature>
<evidence type="ECO:0000313" key="3">
    <source>
        <dbReference type="Proteomes" id="UP000269199"/>
    </source>
</evidence>
<keyword evidence="1" id="KW-1133">Transmembrane helix</keyword>
<feature type="transmembrane region" description="Helical" evidence="1">
    <location>
        <begin position="75"/>
        <end position="92"/>
    </location>
</feature>
<name>A0AAD0U3Z0_9BURK</name>
<keyword evidence="1" id="KW-0812">Transmembrane</keyword>
<feature type="transmembrane region" description="Helical" evidence="1">
    <location>
        <begin position="40"/>
        <end position="63"/>
    </location>
</feature>
<proteinExistence type="predicted"/>
<evidence type="ECO:0000256" key="1">
    <source>
        <dbReference type="SAM" id="Phobius"/>
    </source>
</evidence>
<protein>
    <submittedName>
        <fullName evidence="2">Uncharacterized protein</fullName>
    </submittedName>
</protein>
<accession>A0AAD0U3Z0</accession>
<dbReference type="RefSeq" id="WP_058894138.1">
    <property type="nucleotide sequence ID" value="NZ_CP024996.1"/>
</dbReference>
<reference evidence="2 3" key="1">
    <citation type="submission" date="2017-11" db="EMBL/GenBank/DDBJ databases">
        <title>Complete genome sequence of Herbaspirillum rubrisubalbicans DSM 11543.</title>
        <authorList>
            <person name="Chen M."/>
            <person name="An Q."/>
        </authorList>
    </citation>
    <scope>NUCLEOTIDE SEQUENCE [LARGE SCALE GENOMIC DNA]</scope>
    <source>
        <strain evidence="2 3">DSM 11543</strain>
    </source>
</reference>
<feature type="transmembrane region" description="Helical" evidence="1">
    <location>
        <begin position="104"/>
        <end position="127"/>
    </location>
</feature>
<organism evidence="2 3">
    <name type="scientific">Herbaspirillum rubrisubalbicans</name>
    <dbReference type="NCBI Taxonomy" id="80842"/>
    <lineage>
        <taxon>Bacteria</taxon>
        <taxon>Pseudomonadati</taxon>
        <taxon>Pseudomonadota</taxon>
        <taxon>Betaproteobacteria</taxon>
        <taxon>Burkholderiales</taxon>
        <taxon>Oxalobacteraceae</taxon>
        <taxon>Herbaspirillum</taxon>
    </lineage>
</organism>
<evidence type="ECO:0000313" key="2">
    <source>
        <dbReference type="EMBL" id="AYR22768.1"/>
    </source>
</evidence>